<dbReference type="PANTHER" id="PTHR43317">
    <property type="entry name" value="THERMOSPERMINE SYNTHASE ACAULIS5"/>
    <property type="match status" value="1"/>
</dbReference>
<dbReference type="OrthoDB" id="38125at2759"/>
<dbReference type="InterPro" id="IPR030374">
    <property type="entry name" value="PABS"/>
</dbReference>
<name>A0A5B8MQQ2_9CHLO</name>
<evidence type="ECO:0000256" key="1">
    <source>
        <dbReference type="ARBA" id="ARBA00007867"/>
    </source>
</evidence>
<sequence>MADENGAKLMGAKRLWLEEEIQDDLRWLYSVKSILHAEVSDFQDVELLETGPFGKVLLLDGKLQSAGADERVYHECLVHPAMLHHPNPKKVFICGGGEGSTAREVLKHKSVEKLVMVDIDKVVCDFCEKHLEDNKDTFKDPRLELIIDDAKAQLEDQEDGEFDVIIGDLADPVFGGPCYQLYTQEFYENIVKAKLAPGGIFVTQSGPAGVLAHTEVFTPINRTLASVFPKVIPYLQHIPSFADCWGWNMAFKDGEAQAPLPVDEIDRRIQDRLSGGSGALQFMDGVAWTGVTSLNKIVRGSLEGEQHILTIASPKFIHGKGVKQVNF</sequence>
<dbReference type="PANTHER" id="PTHR43317:SF1">
    <property type="entry name" value="THERMOSPERMINE SYNTHASE ACAULIS5"/>
    <property type="match status" value="1"/>
</dbReference>
<organism evidence="8 9">
    <name type="scientific">Chloropicon primus</name>
    <dbReference type="NCBI Taxonomy" id="1764295"/>
    <lineage>
        <taxon>Eukaryota</taxon>
        <taxon>Viridiplantae</taxon>
        <taxon>Chlorophyta</taxon>
        <taxon>Chloropicophyceae</taxon>
        <taxon>Chloropicales</taxon>
        <taxon>Chloropicaceae</taxon>
        <taxon>Chloropicon</taxon>
    </lineage>
</organism>
<dbReference type="InterPro" id="IPR037163">
    <property type="entry name" value="Spermidine_synt_N_sf"/>
</dbReference>
<evidence type="ECO:0000259" key="7">
    <source>
        <dbReference type="PROSITE" id="PS51006"/>
    </source>
</evidence>
<keyword evidence="3 6" id="KW-0620">Polyamine biosynthesis</keyword>
<dbReference type="NCBIfam" id="NF037959">
    <property type="entry name" value="MFS_SpdSyn"/>
    <property type="match status" value="1"/>
</dbReference>
<evidence type="ECO:0000256" key="2">
    <source>
        <dbReference type="ARBA" id="ARBA00022679"/>
    </source>
</evidence>
<dbReference type="InterPro" id="IPR029063">
    <property type="entry name" value="SAM-dependent_MTases_sf"/>
</dbReference>
<reference evidence="8 9" key="1">
    <citation type="submission" date="2018-07" db="EMBL/GenBank/DDBJ databases">
        <title>The complete nuclear genome of the prasinophyte Chloropicon primus (CCMP1205).</title>
        <authorList>
            <person name="Pombert J.-F."/>
            <person name="Otis C."/>
            <person name="Turmel M."/>
            <person name="Lemieux C."/>
        </authorList>
    </citation>
    <scope>NUCLEOTIDE SEQUENCE [LARGE SCALE GENOMIC DNA]</scope>
    <source>
        <strain evidence="8 9">CCMP1205</strain>
    </source>
</reference>
<dbReference type="Gene3D" id="3.40.50.150">
    <property type="entry name" value="Vaccinia Virus protein VP39"/>
    <property type="match status" value="1"/>
</dbReference>
<dbReference type="Proteomes" id="UP000316726">
    <property type="component" value="Chromosome 6"/>
</dbReference>
<dbReference type="GO" id="GO:0006596">
    <property type="term" value="P:polyamine biosynthetic process"/>
    <property type="evidence" value="ECO:0007669"/>
    <property type="project" value="UniProtKB-UniRule"/>
</dbReference>
<dbReference type="HAMAP" id="MF_00198">
    <property type="entry name" value="Spermidine_synth"/>
    <property type="match status" value="1"/>
</dbReference>
<feature type="domain" description="PABS" evidence="7">
    <location>
        <begin position="14"/>
        <end position="252"/>
    </location>
</feature>
<comment type="catalytic activity">
    <reaction evidence="4">
        <text>S-adenosyl 3-(methylsulfanyl)propylamine + spermidine = thermospermine + S-methyl-5'-thioadenosine + H(+)</text>
        <dbReference type="Rhea" id="RHEA:30515"/>
        <dbReference type="ChEBI" id="CHEBI:15378"/>
        <dbReference type="ChEBI" id="CHEBI:17509"/>
        <dbReference type="ChEBI" id="CHEBI:57443"/>
        <dbReference type="ChEBI" id="CHEBI:57834"/>
        <dbReference type="ChEBI" id="CHEBI:59903"/>
        <dbReference type="EC" id="2.5.1.79"/>
    </reaction>
</comment>
<dbReference type="FunFam" id="3.40.50.150:FF:000088">
    <property type="entry name" value="Polyamine aminopropyltransferase"/>
    <property type="match status" value="1"/>
</dbReference>
<keyword evidence="2 6" id="KW-0808">Transferase</keyword>
<dbReference type="InterPro" id="IPR035246">
    <property type="entry name" value="Spermidine_synt_N"/>
</dbReference>
<dbReference type="CDD" id="cd02440">
    <property type="entry name" value="AdoMet_MTases"/>
    <property type="match status" value="1"/>
</dbReference>
<evidence type="ECO:0000313" key="8">
    <source>
        <dbReference type="EMBL" id="QDZ21945.1"/>
    </source>
</evidence>
<dbReference type="EMBL" id="CP031039">
    <property type="protein sequence ID" value="QDZ21945.1"/>
    <property type="molecule type" value="Genomic_DNA"/>
</dbReference>
<evidence type="ECO:0000313" key="9">
    <source>
        <dbReference type="Proteomes" id="UP000316726"/>
    </source>
</evidence>
<gene>
    <name evidence="8" type="ORF">A3770_06p44630</name>
</gene>
<dbReference type="InterPro" id="IPR001045">
    <property type="entry name" value="Spermi_synthase"/>
</dbReference>
<dbReference type="Pfam" id="PF17284">
    <property type="entry name" value="Spermine_synt_N"/>
    <property type="match status" value="1"/>
</dbReference>
<evidence type="ECO:0000256" key="3">
    <source>
        <dbReference type="ARBA" id="ARBA00023115"/>
    </source>
</evidence>
<accession>A0A5B8MQQ2</accession>
<evidence type="ECO:0000256" key="6">
    <source>
        <dbReference type="PROSITE-ProRule" id="PRU00354"/>
    </source>
</evidence>
<dbReference type="AlphaFoldDB" id="A0A5B8MQQ2"/>
<dbReference type="GO" id="GO:0010487">
    <property type="term" value="F:thermospermine synthase activity"/>
    <property type="evidence" value="ECO:0007669"/>
    <property type="project" value="UniProtKB-EC"/>
</dbReference>
<evidence type="ECO:0000256" key="5">
    <source>
        <dbReference type="ARBA" id="ARBA00049721"/>
    </source>
</evidence>
<dbReference type="EC" id="2.5.1.79" evidence="5"/>
<dbReference type="STRING" id="1764295.A0A5B8MQQ2"/>
<dbReference type="SUPFAM" id="SSF53335">
    <property type="entry name" value="S-adenosyl-L-methionine-dependent methyltransferases"/>
    <property type="match status" value="1"/>
</dbReference>
<feature type="active site" description="Proton acceptor" evidence="6">
    <location>
        <position position="168"/>
    </location>
</feature>
<dbReference type="Gene3D" id="2.30.140.10">
    <property type="entry name" value="Spermidine synthase, tetramerisation domain"/>
    <property type="match status" value="1"/>
</dbReference>
<dbReference type="Pfam" id="PF01564">
    <property type="entry name" value="Spermine_synth"/>
    <property type="match status" value="1"/>
</dbReference>
<dbReference type="PROSITE" id="PS51006">
    <property type="entry name" value="PABS_2"/>
    <property type="match status" value="1"/>
</dbReference>
<comment type="similarity">
    <text evidence="1">Belongs to the spermidine/spermine synthase family.</text>
</comment>
<keyword evidence="9" id="KW-1185">Reference proteome</keyword>
<proteinExistence type="inferred from homology"/>
<protein>
    <recommendedName>
        <fullName evidence="5">thermospermine synthase</fullName>
        <ecNumber evidence="5">2.5.1.79</ecNumber>
    </recommendedName>
</protein>
<evidence type="ECO:0000256" key="4">
    <source>
        <dbReference type="ARBA" id="ARBA00048874"/>
    </source>
</evidence>